<comment type="caution">
    <text evidence="1">The sequence shown here is derived from an EMBL/GenBank/DDBJ whole genome shotgun (WGS) entry which is preliminary data.</text>
</comment>
<gene>
    <name evidence="1" type="ORF">LCGC14_0777550</name>
</gene>
<proteinExistence type="predicted"/>
<name>A0A0F9PWQ0_9ZZZZ</name>
<sequence>MPMKQEPAWLTMIIGIGLGYWGNHEPRFEKSRAKEEMTRMIEIKVGGKWYELPFKDLRPGNVFRFITGNAWNHKWEYKADSPAYPEGKTMAVKCTLLRERWTWKRFRWWVGIRVSR</sequence>
<accession>A0A0F9PWQ0</accession>
<dbReference type="EMBL" id="LAZR01001992">
    <property type="protein sequence ID" value="KKN36060.1"/>
    <property type="molecule type" value="Genomic_DNA"/>
</dbReference>
<organism evidence="1">
    <name type="scientific">marine sediment metagenome</name>
    <dbReference type="NCBI Taxonomy" id="412755"/>
    <lineage>
        <taxon>unclassified sequences</taxon>
        <taxon>metagenomes</taxon>
        <taxon>ecological metagenomes</taxon>
    </lineage>
</organism>
<reference evidence="1" key="1">
    <citation type="journal article" date="2015" name="Nature">
        <title>Complex archaea that bridge the gap between prokaryotes and eukaryotes.</title>
        <authorList>
            <person name="Spang A."/>
            <person name="Saw J.H."/>
            <person name="Jorgensen S.L."/>
            <person name="Zaremba-Niedzwiedzka K."/>
            <person name="Martijn J."/>
            <person name="Lind A.E."/>
            <person name="van Eijk R."/>
            <person name="Schleper C."/>
            <person name="Guy L."/>
            <person name="Ettema T.J."/>
        </authorList>
    </citation>
    <scope>NUCLEOTIDE SEQUENCE</scope>
</reference>
<dbReference type="AlphaFoldDB" id="A0A0F9PWQ0"/>
<protein>
    <submittedName>
        <fullName evidence="1">Uncharacterized protein</fullName>
    </submittedName>
</protein>
<evidence type="ECO:0000313" key="1">
    <source>
        <dbReference type="EMBL" id="KKN36060.1"/>
    </source>
</evidence>